<evidence type="ECO:0000256" key="2">
    <source>
        <dbReference type="PROSITE-ProRule" id="PRU00284"/>
    </source>
</evidence>
<proteinExistence type="predicted"/>
<dbReference type="SUPFAM" id="SSF58104">
    <property type="entry name" value="Methyl-accepting chemotaxis protein (MCP) signaling domain"/>
    <property type="match status" value="1"/>
</dbReference>
<keyword evidence="3" id="KW-0175">Coiled coil</keyword>
<name>A0A1G8KQG2_9RHOO</name>
<feature type="transmembrane region" description="Helical" evidence="4">
    <location>
        <begin position="12"/>
        <end position="34"/>
    </location>
</feature>
<organism evidence="6 7">
    <name type="scientific">Propionivibrio dicarboxylicus</name>
    <dbReference type="NCBI Taxonomy" id="83767"/>
    <lineage>
        <taxon>Bacteria</taxon>
        <taxon>Pseudomonadati</taxon>
        <taxon>Pseudomonadota</taxon>
        <taxon>Betaproteobacteria</taxon>
        <taxon>Rhodocyclales</taxon>
        <taxon>Rhodocyclaceae</taxon>
        <taxon>Propionivibrio</taxon>
    </lineage>
</organism>
<dbReference type="Proteomes" id="UP000198607">
    <property type="component" value="Unassembled WGS sequence"/>
</dbReference>
<dbReference type="OrthoDB" id="9816265at2"/>
<accession>A0A1G8KQG2</accession>
<dbReference type="GO" id="GO:0016020">
    <property type="term" value="C:membrane"/>
    <property type="evidence" value="ECO:0007669"/>
    <property type="project" value="InterPro"/>
</dbReference>
<keyword evidence="7" id="KW-1185">Reference proteome</keyword>
<keyword evidence="4" id="KW-1133">Transmembrane helix</keyword>
<dbReference type="Pfam" id="PF00015">
    <property type="entry name" value="MCPsignal"/>
    <property type="match status" value="1"/>
</dbReference>
<evidence type="ECO:0000259" key="5">
    <source>
        <dbReference type="PROSITE" id="PS50111"/>
    </source>
</evidence>
<dbReference type="AlphaFoldDB" id="A0A1G8KQG2"/>
<evidence type="ECO:0000313" key="7">
    <source>
        <dbReference type="Proteomes" id="UP000198607"/>
    </source>
</evidence>
<dbReference type="Gene3D" id="1.10.287.950">
    <property type="entry name" value="Methyl-accepting chemotaxis protein"/>
    <property type="match status" value="1"/>
</dbReference>
<dbReference type="RefSeq" id="WP_091939465.1">
    <property type="nucleotide sequence ID" value="NZ_FNCY01000019.1"/>
</dbReference>
<dbReference type="PROSITE" id="PS50111">
    <property type="entry name" value="CHEMOTAXIS_TRANSDUC_2"/>
    <property type="match status" value="1"/>
</dbReference>
<gene>
    <name evidence="6" type="ORF">SAMN05660652_03466</name>
</gene>
<keyword evidence="4" id="KW-0472">Membrane</keyword>
<protein>
    <submittedName>
        <fullName evidence="6">Methyl-accepting chemotaxis protein</fullName>
    </submittedName>
</protein>
<evidence type="ECO:0000256" key="1">
    <source>
        <dbReference type="ARBA" id="ARBA00023224"/>
    </source>
</evidence>
<evidence type="ECO:0000256" key="3">
    <source>
        <dbReference type="SAM" id="Coils"/>
    </source>
</evidence>
<dbReference type="PANTHER" id="PTHR32089:SF112">
    <property type="entry name" value="LYSOZYME-LIKE PROTEIN-RELATED"/>
    <property type="match status" value="1"/>
</dbReference>
<dbReference type="STRING" id="83767.SAMN05660652_03466"/>
<dbReference type="InterPro" id="IPR004089">
    <property type="entry name" value="MCPsignal_dom"/>
</dbReference>
<feature type="coiled-coil region" evidence="3">
    <location>
        <begin position="291"/>
        <end position="318"/>
    </location>
</feature>
<feature type="transmembrane region" description="Helical" evidence="4">
    <location>
        <begin position="46"/>
        <end position="68"/>
    </location>
</feature>
<reference evidence="6 7" key="1">
    <citation type="submission" date="2016-10" db="EMBL/GenBank/DDBJ databases">
        <authorList>
            <person name="de Groot N.N."/>
        </authorList>
    </citation>
    <scope>NUCLEOTIDE SEQUENCE [LARGE SCALE GENOMIC DNA]</scope>
    <source>
        <strain evidence="6 7">DSM 5885</strain>
    </source>
</reference>
<keyword evidence="4" id="KW-0812">Transmembrane</keyword>
<sequence length="433" mass="47707">MTPLASSPRRQIAARTLAVQISAAVLVAALVYALHGWFHGTLAPLLGLGAQLIDTLGTLGVVLFFIALQRVISTLYFNDAYFGLRETIEDPRPRCNTDRLCDRMIVPELREIAPVNNLLIDQLHNVVAQTEKAAFDITERLHAVDAVIGELQKVVTAASVETIGIAQSSESRSTQNQQLIERLKNFIHQRLDDTQREAAESKDVITRTESLKKLVELVRAISAQTKLLALNAAIEAARAGETGRGFAVVADEVRQLSENTDTAVDKINEGIGAVSTIIESQHRTKVSHQRIDEEQKTLEAFAQQLESLDQNYRQMVDKEHDVIARIAESGEELAQMFVSALASVQFQDVTRQQIEHVIEGLKAVGTHTGAVADACAPGACDRPPSELPSLKQRMDALYASYVMENQRDIHDRALGRATPRRQDAPANSRIELF</sequence>
<evidence type="ECO:0000256" key="4">
    <source>
        <dbReference type="SAM" id="Phobius"/>
    </source>
</evidence>
<dbReference type="SMART" id="SM00283">
    <property type="entry name" value="MA"/>
    <property type="match status" value="1"/>
</dbReference>
<dbReference type="PANTHER" id="PTHR32089">
    <property type="entry name" value="METHYL-ACCEPTING CHEMOTAXIS PROTEIN MCPB"/>
    <property type="match status" value="1"/>
</dbReference>
<dbReference type="GO" id="GO:0007165">
    <property type="term" value="P:signal transduction"/>
    <property type="evidence" value="ECO:0007669"/>
    <property type="project" value="UniProtKB-KW"/>
</dbReference>
<dbReference type="EMBL" id="FNCY01000019">
    <property type="protein sequence ID" value="SDI45592.1"/>
    <property type="molecule type" value="Genomic_DNA"/>
</dbReference>
<evidence type="ECO:0000313" key="6">
    <source>
        <dbReference type="EMBL" id="SDI45592.1"/>
    </source>
</evidence>
<feature type="domain" description="Methyl-accepting transducer" evidence="5">
    <location>
        <begin position="108"/>
        <end position="275"/>
    </location>
</feature>
<keyword evidence="1 2" id="KW-0807">Transducer</keyword>